<evidence type="ECO:0000313" key="1">
    <source>
        <dbReference type="EMBL" id="SDL70872.1"/>
    </source>
</evidence>
<proteinExistence type="predicted"/>
<accession>A0A1G9M9B8</accession>
<evidence type="ECO:0000313" key="2">
    <source>
        <dbReference type="Proteomes" id="UP000182347"/>
    </source>
</evidence>
<dbReference type="EMBL" id="FNHF01000001">
    <property type="protein sequence ID" value="SDL70872.1"/>
    <property type="molecule type" value="Genomic_DNA"/>
</dbReference>
<reference evidence="2" key="1">
    <citation type="submission" date="2016-10" db="EMBL/GenBank/DDBJ databases">
        <authorList>
            <person name="Varghese N."/>
            <person name="Submissions S."/>
        </authorList>
    </citation>
    <scope>NUCLEOTIDE SEQUENCE [LARGE SCALE GENOMIC DNA]</scope>
    <source>
        <strain evidence="2">CGMCC 1.6199</strain>
    </source>
</reference>
<dbReference type="AlphaFoldDB" id="A0A1G9M9B8"/>
<keyword evidence="2" id="KW-1185">Reference proteome</keyword>
<protein>
    <recommendedName>
        <fullName evidence="3">YneQ</fullName>
    </recommendedName>
</protein>
<dbReference type="OrthoDB" id="2361368at2"/>
<dbReference type="STRING" id="482461.SAMN05216244_0492"/>
<dbReference type="Proteomes" id="UP000182347">
    <property type="component" value="Unassembled WGS sequence"/>
</dbReference>
<gene>
    <name evidence="1" type="ORF">SAMN05216244_0492</name>
</gene>
<evidence type="ECO:0008006" key="3">
    <source>
        <dbReference type="Google" id="ProtNLM"/>
    </source>
</evidence>
<sequence length="99" mass="11888">MAFGLKRKELNKWKREVENGKIAFLTHYWLDSRFPECDTVTKAGCSDVDKLIKWGKQYGLDPSWIHYDDKYPHYDLLGERQKQILTAERQWGQLEKFHI</sequence>
<name>A0A1G9M9B8_9BACI</name>
<organism evidence="1 2">
    <name type="scientific">Sediminibacillus halophilus</name>
    <dbReference type="NCBI Taxonomy" id="482461"/>
    <lineage>
        <taxon>Bacteria</taxon>
        <taxon>Bacillati</taxon>
        <taxon>Bacillota</taxon>
        <taxon>Bacilli</taxon>
        <taxon>Bacillales</taxon>
        <taxon>Bacillaceae</taxon>
        <taxon>Sediminibacillus</taxon>
    </lineage>
</organism>
<dbReference type="RefSeq" id="WP_074597274.1">
    <property type="nucleotide sequence ID" value="NZ_FNHF01000001.1"/>
</dbReference>